<reference evidence="12 13" key="1">
    <citation type="journal article" date="2008" name="Nature">
        <title>Genome analysis of the platypus reveals unique signatures of evolution.</title>
        <authorList>
            <person name="Warren W.C."/>
            <person name="Hillier L.W."/>
            <person name="Marshall Graves J.A."/>
            <person name="Birney E."/>
            <person name="Ponting C.P."/>
            <person name="Grutzner F."/>
            <person name="Belov K."/>
            <person name="Miller W."/>
            <person name="Clarke L."/>
            <person name="Chinwalla A.T."/>
            <person name="Yang S.P."/>
            <person name="Heger A."/>
            <person name="Locke D.P."/>
            <person name="Miethke P."/>
            <person name="Waters P.D."/>
            <person name="Veyrunes F."/>
            <person name="Fulton L."/>
            <person name="Fulton B."/>
            <person name="Graves T."/>
            <person name="Wallis J."/>
            <person name="Puente X.S."/>
            <person name="Lopez-Otin C."/>
            <person name="Ordonez G.R."/>
            <person name="Eichler E.E."/>
            <person name="Chen L."/>
            <person name="Cheng Z."/>
            <person name="Deakin J.E."/>
            <person name="Alsop A."/>
            <person name="Thompson K."/>
            <person name="Kirby P."/>
            <person name="Papenfuss A.T."/>
            <person name="Wakefield M.J."/>
            <person name="Olender T."/>
            <person name="Lancet D."/>
            <person name="Huttley G.A."/>
            <person name="Smit A.F."/>
            <person name="Pask A."/>
            <person name="Temple-Smith P."/>
            <person name="Batzer M.A."/>
            <person name="Walker J.A."/>
            <person name="Konkel M.K."/>
            <person name="Harris R.S."/>
            <person name="Whittington C.M."/>
            <person name="Wong E.S."/>
            <person name="Gemmell N.J."/>
            <person name="Buschiazzo E."/>
            <person name="Vargas Jentzsch I.M."/>
            <person name="Merkel A."/>
            <person name="Schmitz J."/>
            <person name="Zemann A."/>
            <person name="Churakov G."/>
            <person name="Kriegs J.O."/>
            <person name="Brosius J."/>
            <person name="Murchison E.P."/>
            <person name="Sachidanandam R."/>
            <person name="Smith C."/>
            <person name="Hannon G.J."/>
            <person name="Tsend-Ayush E."/>
            <person name="McMillan D."/>
            <person name="Attenborough R."/>
            <person name="Rens W."/>
            <person name="Ferguson-Smith M."/>
            <person name="Lefevre C.M."/>
            <person name="Sharp J.A."/>
            <person name="Nicholas K.R."/>
            <person name="Ray D.A."/>
            <person name="Kube M."/>
            <person name="Reinhardt R."/>
            <person name="Pringle T.H."/>
            <person name="Taylor J."/>
            <person name="Jones R.C."/>
            <person name="Nixon B."/>
            <person name="Dacheux J.L."/>
            <person name="Niwa H."/>
            <person name="Sekita Y."/>
            <person name="Huang X."/>
            <person name="Stark A."/>
            <person name="Kheradpour P."/>
            <person name="Kellis M."/>
            <person name="Flicek P."/>
            <person name="Chen Y."/>
            <person name="Webber C."/>
            <person name="Hardison R."/>
            <person name="Nelson J."/>
            <person name="Hallsworth-Pepin K."/>
            <person name="Delehaunty K."/>
            <person name="Markovic C."/>
            <person name="Minx P."/>
            <person name="Feng Y."/>
            <person name="Kremitzki C."/>
            <person name="Mitreva M."/>
            <person name="Glasscock J."/>
            <person name="Wylie T."/>
            <person name="Wohldmann P."/>
            <person name="Thiru P."/>
            <person name="Nhan M.N."/>
            <person name="Pohl C.S."/>
            <person name="Smith S.M."/>
            <person name="Hou S."/>
            <person name="Nefedov M."/>
            <person name="de Jong P.J."/>
            <person name="Renfree M.B."/>
            <person name="Mardis E.R."/>
            <person name="Wilson R.K."/>
        </authorList>
    </citation>
    <scope>NUCLEOTIDE SEQUENCE [LARGE SCALE GENOMIC DNA]</scope>
    <source>
        <strain evidence="12 13">Glennie</strain>
    </source>
</reference>
<name>A0A6I8NRB8_ORNAN</name>
<evidence type="ECO:0000256" key="3">
    <source>
        <dbReference type="ARBA" id="ARBA00022553"/>
    </source>
</evidence>
<evidence type="ECO:0000313" key="13">
    <source>
        <dbReference type="Proteomes" id="UP000002279"/>
    </source>
</evidence>
<sequence length="114" mass="12350">MSNLRMTLLCVLTVLDPVSGQKGLGPLQPWIQGLIAVVVFLALVGIAFAVNKFWCQEEPAPEDLTMAVGDQKEGSLAGTKGRYVSTAANFRSWEHANAYENTPGAEEKIRSTPM</sequence>
<dbReference type="GeneTree" id="ENSGT00940000154660"/>
<feature type="signal peptide" evidence="11">
    <location>
        <begin position="1"/>
        <end position="20"/>
    </location>
</feature>
<evidence type="ECO:0000256" key="1">
    <source>
        <dbReference type="ARBA" id="ARBA00018942"/>
    </source>
</evidence>
<evidence type="ECO:0000256" key="5">
    <source>
        <dbReference type="ARBA" id="ARBA00022989"/>
    </source>
</evidence>
<keyword evidence="13" id="KW-1185">Reference proteome</keyword>
<comment type="subcellular location">
    <subcellularLocation>
        <location evidence="7">Apical cell membrane</location>
        <topology evidence="7">Single-pass membrane protein</topology>
    </subcellularLocation>
</comment>
<feature type="transmembrane region" description="Helical" evidence="10">
    <location>
        <begin position="30"/>
        <end position="50"/>
    </location>
</feature>
<dbReference type="Bgee" id="ENSOANG00000042171">
    <property type="expression patterns" value="Expressed in adult mammalian kidney and 3 other cell types or tissues"/>
</dbReference>
<accession>A0A6I8NRB8</accession>
<dbReference type="PANTHER" id="PTHR15296">
    <property type="entry name" value="MEMBRANE-ASSOCIATED PROTEIN MAP17"/>
    <property type="match status" value="1"/>
</dbReference>
<dbReference type="OMA" id="ACCQEAR"/>
<keyword evidence="2" id="KW-1003">Cell membrane</keyword>
<keyword evidence="3" id="KW-0597">Phosphoprotein</keyword>
<evidence type="ECO:0000256" key="7">
    <source>
        <dbReference type="ARBA" id="ARBA00037861"/>
    </source>
</evidence>
<feature type="chain" id="PRO_5026103957" description="PDZK1-interacting protein 1" evidence="11">
    <location>
        <begin position="21"/>
        <end position="114"/>
    </location>
</feature>
<comment type="subunit">
    <text evidence="9">Forms a heterodimer (via N-terminal transmembrane helix) with SLC5A2/SGLT2 (via TM13); this interaction enhances SLC5A2 transporter activity. Interacts with PDZK1.</text>
</comment>
<protein>
    <recommendedName>
        <fullName evidence="1">PDZK1-interacting protein 1</fullName>
    </recommendedName>
</protein>
<dbReference type="AlphaFoldDB" id="A0A6I8NRB8"/>
<dbReference type="CTD" id="10158"/>
<proteinExistence type="inferred from homology"/>
<dbReference type="InterPro" id="IPR031627">
    <property type="entry name" value="PDZK1IP1/SMIM24"/>
</dbReference>
<evidence type="ECO:0000256" key="9">
    <source>
        <dbReference type="ARBA" id="ARBA00049690"/>
    </source>
</evidence>
<evidence type="ECO:0000256" key="10">
    <source>
        <dbReference type="SAM" id="Phobius"/>
    </source>
</evidence>
<keyword evidence="4 10" id="KW-0812">Transmembrane</keyword>
<evidence type="ECO:0000256" key="2">
    <source>
        <dbReference type="ARBA" id="ARBA00022475"/>
    </source>
</evidence>
<keyword evidence="5 10" id="KW-1133">Transmembrane helix</keyword>
<organism evidence="12 13">
    <name type="scientific">Ornithorhynchus anatinus</name>
    <name type="common">Duckbill platypus</name>
    <dbReference type="NCBI Taxonomy" id="9258"/>
    <lineage>
        <taxon>Eukaryota</taxon>
        <taxon>Metazoa</taxon>
        <taxon>Chordata</taxon>
        <taxon>Craniata</taxon>
        <taxon>Vertebrata</taxon>
        <taxon>Euteleostomi</taxon>
        <taxon>Mammalia</taxon>
        <taxon>Monotremata</taxon>
        <taxon>Ornithorhynchidae</taxon>
        <taxon>Ornithorhynchus</taxon>
    </lineage>
</organism>
<dbReference type="Ensembl" id="ENSOANT00000062903.1">
    <property type="protein sequence ID" value="ENSOANP00000043570.1"/>
    <property type="gene ID" value="ENSOANG00000042171.1"/>
</dbReference>
<keyword evidence="11" id="KW-0732">Signal</keyword>
<reference evidence="12" key="2">
    <citation type="submission" date="2025-08" db="UniProtKB">
        <authorList>
            <consortium name="Ensembl"/>
        </authorList>
    </citation>
    <scope>IDENTIFICATION</scope>
    <source>
        <strain evidence="12">Glennie</strain>
    </source>
</reference>
<dbReference type="GeneID" id="114805506"/>
<evidence type="ECO:0000313" key="12">
    <source>
        <dbReference type="Ensembl" id="ENSOANP00000043570.1"/>
    </source>
</evidence>
<keyword evidence="6 10" id="KW-0472">Membrane</keyword>
<dbReference type="FunCoup" id="A0A6I8NRB8">
    <property type="interactions" value="77"/>
</dbReference>
<dbReference type="Proteomes" id="UP000002279">
    <property type="component" value="Chromosome 18"/>
</dbReference>
<dbReference type="Pfam" id="PF15807">
    <property type="entry name" value="MAP17"/>
    <property type="match status" value="1"/>
</dbReference>
<dbReference type="InParanoid" id="A0A6I8NRB8"/>
<dbReference type="RefSeq" id="XP_028902669.1">
    <property type="nucleotide sequence ID" value="XM_029046836.1"/>
</dbReference>
<evidence type="ECO:0000256" key="6">
    <source>
        <dbReference type="ARBA" id="ARBA00023136"/>
    </source>
</evidence>
<comment type="similarity">
    <text evidence="8">Belongs to the PDZK1-interacting protein 1/SMIM24 family.</text>
</comment>
<gene>
    <name evidence="12" type="primary">PDZK1IP1</name>
</gene>
<evidence type="ECO:0000256" key="11">
    <source>
        <dbReference type="SAM" id="SignalP"/>
    </source>
</evidence>
<evidence type="ECO:0000256" key="8">
    <source>
        <dbReference type="ARBA" id="ARBA00049650"/>
    </source>
</evidence>
<dbReference type="KEGG" id="oaa:114805506"/>
<dbReference type="GO" id="GO:0016324">
    <property type="term" value="C:apical plasma membrane"/>
    <property type="evidence" value="ECO:0007669"/>
    <property type="project" value="UniProtKB-SubCell"/>
</dbReference>
<evidence type="ECO:0000256" key="4">
    <source>
        <dbReference type="ARBA" id="ARBA00022692"/>
    </source>
</evidence>
<dbReference type="PANTHER" id="PTHR15296:SF0">
    <property type="entry name" value="PDZK1-INTERACTING PROTEIN 1"/>
    <property type="match status" value="1"/>
</dbReference>
<dbReference type="OrthoDB" id="9900654at2759"/>
<reference evidence="12" key="3">
    <citation type="submission" date="2025-09" db="UniProtKB">
        <authorList>
            <consortium name="Ensembl"/>
        </authorList>
    </citation>
    <scope>IDENTIFICATION</scope>
    <source>
        <strain evidence="12">Glennie</strain>
    </source>
</reference>